<accession>A0ABR1KV95</accession>
<feature type="region of interest" description="Disordered" evidence="1">
    <location>
        <begin position="1"/>
        <end position="23"/>
    </location>
</feature>
<dbReference type="Proteomes" id="UP001363622">
    <property type="component" value="Unassembled WGS sequence"/>
</dbReference>
<evidence type="ECO:0000256" key="1">
    <source>
        <dbReference type="SAM" id="MobiDB-lite"/>
    </source>
</evidence>
<reference evidence="2 3" key="1">
    <citation type="submission" date="2024-04" db="EMBL/GenBank/DDBJ databases">
        <title>Phyllosticta paracitricarpa is synonymous to the EU quarantine fungus P. citricarpa based on phylogenomic analyses.</title>
        <authorList>
            <consortium name="Lawrence Berkeley National Laboratory"/>
            <person name="Van Ingen-Buijs V.A."/>
            <person name="Van Westerhoven A.C."/>
            <person name="Haridas S."/>
            <person name="Skiadas P."/>
            <person name="Martin F."/>
            <person name="Groenewald J.Z."/>
            <person name="Crous P.W."/>
            <person name="Seidl M.F."/>
        </authorList>
    </citation>
    <scope>NUCLEOTIDE SEQUENCE [LARGE SCALE GENOMIC DNA]</scope>
    <source>
        <strain evidence="2 3">CBS 123371</strain>
    </source>
</reference>
<sequence>MKMGESYVQAGRPGARRIQGPRRRQPALMLGCNTKVRGRGRREGASNCRQNGTNGARGDARREAGARSIATDGRRENINRAFEVRRGPCCVELWRLARGRACTSVLAWVSMRMPPHFLPPFPCSSCALGSGAVRDGSPRSRGLNLFVCHCTVALSVAAKTPCALTLRLQLPVLSISDTSVHGPGSRKCTCPIDLCTTPSRPSSMRLACPIALGLCNCHRHFPSTLGQHPIHRRNECQSKARMAKSLRVCTRACENATVPRVPLRLPHTPSILDTPHYTASTHEYPHQPAGTYYVPNLSTNNKYPYTTSRNWAKHRFSMHKPSVGERKAVS</sequence>
<proteinExistence type="predicted"/>
<protein>
    <submittedName>
        <fullName evidence="2">Uncharacterized protein</fullName>
    </submittedName>
</protein>
<feature type="region of interest" description="Disordered" evidence="1">
    <location>
        <begin position="38"/>
        <end position="66"/>
    </location>
</feature>
<dbReference type="EMBL" id="JBBPHU010000003">
    <property type="protein sequence ID" value="KAK7520472.1"/>
    <property type="molecule type" value="Genomic_DNA"/>
</dbReference>
<gene>
    <name evidence="2" type="ORF">IWZ03DRAFT_139074</name>
</gene>
<name>A0ABR1KV95_9PEZI</name>
<evidence type="ECO:0000313" key="2">
    <source>
        <dbReference type="EMBL" id="KAK7520472.1"/>
    </source>
</evidence>
<organism evidence="2 3">
    <name type="scientific">Phyllosticta citriasiana</name>
    <dbReference type="NCBI Taxonomy" id="595635"/>
    <lineage>
        <taxon>Eukaryota</taxon>
        <taxon>Fungi</taxon>
        <taxon>Dikarya</taxon>
        <taxon>Ascomycota</taxon>
        <taxon>Pezizomycotina</taxon>
        <taxon>Dothideomycetes</taxon>
        <taxon>Dothideomycetes incertae sedis</taxon>
        <taxon>Botryosphaeriales</taxon>
        <taxon>Phyllostictaceae</taxon>
        <taxon>Phyllosticta</taxon>
    </lineage>
</organism>
<evidence type="ECO:0000313" key="3">
    <source>
        <dbReference type="Proteomes" id="UP001363622"/>
    </source>
</evidence>
<comment type="caution">
    <text evidence="2">The sequence shown here is derived from an EMBL/GenBank/DDBJ whole genome shotgun (WGS) entry which is preliminary data.</text>
</comment>
<keyword evidence="3" id="KW-1185">Reference proteome</keyword>